<organism evidence="1 2">
    <name type="scientific">Kickxella alabastrina</name>
    <dbReference type="NCBI Taxonomy" id="61397"/>
    <lineage>
        <taxon>Eukaryota</taxon>
        <taxon>Fungi</taxon>
        <taxon>Fungi incertae sedis</taxon>
        <taxon>Zoopagomycota</taxon>
        <taxon>Kickxellomycotina</taxon>
        <taxon>Kickxellomycetes</taxon>
        <taxon>Kickxellales</taxon>
        <taxon>Kickxellaceae</taxon>
        <taxon>Kickxella</taxon>
    </lineage>
</organism>
<gene>
    <name evidence="1" type="ORF">LPJ66_004631</name>
</gene>
<dbReference type="EMBL" id="JANBPG010000575">
    <property type="protein sequence ID" value="KAJ1895378.1"/>
    <property type="molecule type" value="Genomic_DNA"/>
</dbReference>
<protein>
    <submittedName>
        <fullName evidence="1">Uncharacterized protein</fullName>
    </submittedName>
</protein>
<dbReference type="Proteomes" id="UP001150581">
    <property type="component" value="Unassembled WGS sequence"/>
</dbReference>
<keyword evidence="2" id="KW-1185">Reference proteome</keyword>
<reference evidence="1" key="1">
    <citation type="submission" date="2022-07" db="EMBL/GenBank/DDBJ databases">
        <title>Phylogenomic reconstructions and comparative analyses of Kickxellomycotina fungi.</title>
        <authorList>
            <person name="Reynolds N.K."/>
            <person name="Stajich J.E."/>
            <person name="Barry K."/>
            <person name="Grigoriev I.V."/>
            <person name="Crous P."/>
            <person name="Smith M.E."/>
        </authorList>
    </citation>
    <scope>NUCLEOTIDE SEQUENCE</scope>
    <source>
        <strain evidence="1">Benny 63K</strain>
    </source>
</reference>
<evidence type="ECO:0000313" key="1">
    <source>
        <dbReference type="EMBL" id="KAJ1895378.1"/>
    </source>
</evidence>
<feature type="non-terminal residue" evidence="1">
    <location>
        <position position="1"/>
    </location>
</feature>
<name>A0ACC1IJ42_9FUNG</name>
<feature type="non-terminal residue" evidence="1">
    <location>
        <position position="52"/>
    </location>
</feature>
<evidence type="ECO:0000313" key="2">
    <source>
        <dbReference type="Proteomes" id="UP001150581"/>
    </source>
</evidence>
<accession>A0ACC1IJ42</accession>
<comment type="caution">
    <text evidence="1">The sequence shown here is derived from an EMBL/GenBank/DDBJ whole genome shotgun (WGS) entry which is preliminary data.</text>
</comment>
<sequence length="52" mass="5797">KLIQRSLIPRPRALLRAKRLQACTPLPALTLCTSAQRSLLRTPDLASTLLFI</sequence>
<proteinExistence type="predicted"/>